<feature type="domain" description="Gag1-like clamp" evidence="2">
    <location>
        <begin position="105"/>
        <end position="187"/>
    </location>
</feature>
<evidence type="ECO:0000313" key="3">
    <source>
        <dbReference type="EMBL" id="RWR83098.1"/>
    </source>
</evidence>
<feature type="region of interest" description="Disordered" evidence="1">
    <location>
        <begin position="86"/>
        <end position="140"/>
    </location>
</feature>
<dbReference type="Proteomes" id="UP000283530">
    <property type="component" value="Unassembled WGS sequence"/>
</dbReference>
<organism evidence="3 4">
    <name type="scientific">Cinnamomum micranthum f. kanehirae</name>
    <dbReference type="NCBI Taxonomy" id="337451"/>
    <lineage>
        <taxon>Eukaryota</taxon>
        <taxon>Viridiplantae</taxon>
        <taxon>Streptophyta</taxon>
        <taxon>Embryophyta</taxon>
        <taxon>Tracheophyta</taxon>
        <taxon>Spermatophyta</taxon>
        <taxon>Magnoliopsida</taxon>
        <taxon>Magnoliidae</taxon>
        <taxon>Laurales</taxon>
        <taxon>Lauraceae</taxon>
        <taxon>Cinnamomum</taxon>
    </lineage>
</organism>
<dbReference type="AlphaFoldDB" id="A0A3S3QDS3"/>
<dbReference type="Pfam" id="PF13259">
    <property type="entry name" value="clamp_Gag1-like"/>
    <property type="match status" value="1"/>
</dbReference>
<sequence length="228" mass="25467">MSCRSPKGPKIQGRSAKNPSLSYNFWSIVTFEMDNSAVQSQRSISSNSRPNQTYDSHSGGRSTSNPSYEMDNSAVQAQRSILSSSSLNQTYDPHSGGSSTSNPSYEMDSSAVQAQRSISSNSTTNQTYDPHSGGSSTSNPSNFVNHDTWILGFLLWNQTRQQWIENRKSENRSQKLRETRLSRNATYDNLLGTGSNNPFPRPIPLSVRRFLNTRGRSCRCRHWNAVVS</sequence>
<gene>
    <name evidence="3" type="ORF">CKAN_01184100</name>
</gene>
<evidence type="ECO:0000313" key="4">
    <source>
        <dbReference type="Proteomes" id="UP000283530"/>
    </source>
</evidence>
<feature type="compositionally biased region" description="Polar residues" evidence="1">
    <location>
        <begin position="86"/>
        <end position="104"/>
    </location>
</feature>
<dbReference type="STRING" id="337451.A0A3S3QDS3"/>
<dbReference type="InterPro" id="IPR025124">
    <property type="entry name" value="Gag1-like_clamp"/>
</dbReference>
<name>A0A3S3QDS3_9MAGN</name>
<dbReference type="PANTHER" id="PTHR33373">
    <property type="entry name" value="OS07G0479600 PROTEIN"/>
    <property type="match status" value="1"/>
</dbReference>
<accession>A0A3S3QDS3</accession>
<feature type="region of interest" description="Disordered" evidence="1">
    <location>
        <begin position="40"/>
        <end position="73"/>
    </location>
</feature>
<dbReference type="PANTHER" id="PTHR33373:SF1">
    <property type="entry name" value="DUF4050 DOMAIN-CONTAINING PROTEIN"/>
    <property type="match status" value="1"/>
</dbReference>
<evidence type="ECO:0000256" key="1">
    <source>
        <dbReference type="SAM" id="MobiDB-lite"/>
    </source>
</evidence>
<feature type="compositionally biased region" description="Polar residues" evidence="1">
    <location>
        <begin position="40"/>
        <end position="67"/>
    </location>
</feature>
<dbReference type="EMBL" id="QPKB01000004">
    <property type="protein sequence ID" value="RWR83098.1"/>
    <property type="molecule type" value="Genomic_DNA"/>
</dbReference>
<proteinExistence type="predicted"/>
<dbReference type="OrthoDB" id="1896025at2759"/>
<feature type="compositionally biased region" description="Polar residues" evidence="1">
    <location>
        <begin position="110"/>
        <end position="140"/>
    </location>
</feature>
<protein>
    <recommendedName>
        <fullName evidence="2">Gag1-like clamp domain-containing protein</fullName>
    </recommendedName>
</protein>
<reference evidence="3 4" key="1">
    <citation type="journal article" date="2019" name="Nat. Plants">
        <title>Stout camphor tree genome fills gaps in understanding of flowering plant genome evolution.</title>
        <authorList>
            <person name="Chaw S.M."/>
            <person name="Liu Y.C."/>
            <person name="Wu Y.W."/>
            <person name="Wang H.Y."/>
            <person name="Lin C.I."/>
            <person name="Wu C.S."/>
            <person name="Ke H.M."/>
            <person name="Chang L.Y."/>
            <person name="Hsu C.Y."/>
            <person name="Yang H.T."/>
            <person name="Sudianto E."/>
            <person name="Hsu M.H."/>
            <person name="Wu K.P."/>
            <person name="Wang L.N."/>
            <person name="Leebens-Mack J.H."/>
            <person name="Tsai I.J."/>
        </authorList>
    </citation>
    <scope>NUCLEOTIDE SEQUENCE [LARGE SCALE GENOMIC DNA]</scope>
    <source>
        <strain evidence="4">cv. Chaw 1501</strain>
        <tissue evidence="3">Young leaves</tissue>
    </source>
</reference>
<keyword evidence="4" id="KW-1185">Reference proteome</keyword>
<evidence type="ECO:0000259" key="2">
    <source>
        <dbReference type="Pfam" id="PF13259"/>
    </source>
</evidence>
<comment type="caution">
    <text evidence="3">The sequence shown here is derived from an EMBL/GenBank/DDBJ whole genome shotgun (WGS) entry which is preliminary data.</text>
</comment>